<dbReference type="AlphaFoldDB" id="A0A1J1AC20"/>
<reference evidence="2" key="1">
    <citation type="submission" date="2016-08" db="EMBL/GenBank/DDBJ databases">
        <title>Discovery of first anaerobic lithoheterotrophic haloarchae widely represented in hypersaline habitats.</title>
        <authorList>
            <person name="Sorokin D.Y."/>
            <person name="Kublanov I.V."/>
            <person name="Roman P."/>
            <person name="Sinninghe Damste J.S."/>
            <person name="Golyshin P.N."/>
            <person name="Rojo D."/>
            <person name="Ciordia S."/>
            <person name="Mena Md.C."/>
            <person name="Ferrer M."/>
            <person name="Smedile F."/>
            <person name="Messina E."/>
            <person name="La Cono V."/>
            <person name="Yakimov M.M."/>
        </authorList>
    </citation>
    <scope>NUCLEOTIDE SEQUENCE [LARGE SCALE GENOMIC DNA]</scope>
    <source>
        <strain evidence="2">HSR6</strain>
    </source>
</reference>
<sequence length="81" mass="9104">MVLASVLGEDQSAILVRAIQDYLKRISDDEEIVQEIAGSYYDDEISFEELEGLLGTKEAKNHRVLKQQLSAEFVDTVVDSE</sequence>
<evidence type="ECO:0000313" key="2">
    <source>
        <dbReference type="Proteomes" id="UP000186165"/>
    </source>
</evidence>
<evidence type="ECO:0000313" key="1">
    <source>
        <dbReference type="EMBL" id="APE95320.1"/>
    </source>
</evidence>
<organism evidence="1 2">
    <name type="scientific">Halodesulfurarchaeum formicicum</name>
    <dbReference type="NCBI Taxonomy" id="1873524"/>
    <lineage>
        <taxon>Archaea</taxon>
        <taxon>Methanobacteriati</taxon>
        <taxon>Methanobacteriota</taxon>
        <taxon>Stenosarchaea group</taxon>
        <taxon>Halobacteria</taxon>
        <taxon>Halobacteriales</taxon>
        <taxon>Halobacteriaceae</taxon>
        <taxon>Halodesulfurarchaeum</taxon>
    </lineage>
</organism>
<dbReference type="KEGG" id="hhsr:HSR6_0867"/>
<protein>
    <submittedName>
        <fullName evidence="1">Uncharacterized protein</fullName>
    </submittedName>
</protein>
<dbReference type="Proteomes" id="UP000186165">
    <property type="component" value="Chromosome"/>
</dbReference>
<dbReference type="EMBL" id="CP016804">
    <property type="protein sequence ID" value="APE95320.1"/>
    <property type="molecule type" value="Genomic_DNA"/>
</dbReference>
<accession>A0A1J1AC20</accession>
<keyword evidence="2" id="KW-1185">Reference proteome</keyword>
<proteinExistence type="predicted"/>
<name>A0A1J1AC20_9EURY</name>
<gene>
    <name evidence="1" type="ORF">HSR6_0867</name>
</gene>